<name>A0A6J5S5D0_9CAUD</name>
<proteinExistence type="predicted"/>
<gene>
    <name evidence="2" type="ORF">UFOVP1382_181</name>
</gene>
<sequence>MGWVGKLVDRVRKSFVSDKDQKAVAARRGVTTSAERAGTSQGYSPSSMDSLGEHLAIEQDLMARYFDYEEMDEYPELSASLDLYADDATQVDSATHKTIWATSKNVRVAEILNDLLHNRLRMEEDAWGLVRTIGKYGDHYGEILLAEDGVVGLNYLPATTVRRIEDLGGRLLGFVQQLSGNAVSPQAFMLLLEKRKAKGEAPRDPNEPIAFEDWEVVHWRLRSKHMRSVYGTSIIDSARYAWRRLVLMEDAAVLHKLTKAPGRFAYYIDTGDMAPQQALAYVEQVKQKFRKKKYVDAQGKLNFQSNPMGMDEDIWIPVRGGKESTRIDNLGGADWQSLDDVSYFREKTFTAARTPPSALGIGGEGSRSSLAQEDVRFAKATTRLQREARNGIKKVCRVHLIAKGIDPNSVEWDVHMTVPSTIFELAQLEVKGSQAQLAAQLLDFFDKSYIRRNVFGISEAEDEAIGLRMTAQQREQMALDAEAQAQAGEIMSEPDMPQPGPDGEAPDGEDVGAARDDARSRSAAAVLRAKQQVDQDRKRAADIEKAAKMPQGKPAAKESYSAQLHLIASAARGRASADDGYARLVKQFDVLTEKLDRLDKKTDRHARMAGGPK</sequence>
<protein>
    <submittedName>
        <fullName evidence="2">Portal vertex protein</fullName>
    </submittedName>
</protein>
<dbReference type="Pfam" id="PF07230">
    <property type="entry name" value="Portal_T4"/>
    <property type="match status" value="1"/>
</dbReference>
<reference evidence="2" key="1">
    <citation type="submission" date="2020-05" db="EMBL/GenBank/DDBJ databases">
        <authorList>
            <person name="Chiriac C."/>
            <person name="Salcher M."/>
            <person name="Ghai R."/>
            <person name="Kavagutti S V."/>
        </authorList>
    </citation>
    <scope>NUCLEOTIDE SEQUENCE</scope>
</reference>
<feature type="compositionally biased region" description="Polar residues" evidence="1">
    <location>
        <begin position="30"/>
        <end position="49"/>
    </location>
</feature>
<dbReference type="EMBL" id="LR797331">
    <property type="protein sequence ID" value="CAB4203569.1"/>
    <property type="molecule type" value="Genomic_DNA"/>
</dbReference>
<evidence type="ECO:0000313" key="2">
    <source>
        <dbReference type="EMBL" id="CAB4203569.1"/>
    </source>
</evidence>
<accession>A0A6J5S5D0</accession>
<feature type="region of interest" description="Disordered" evidence="1">
    <location>
        <begin position="491"/>
        <end position="522"/>
    </location>
</feature>
<evidence type="ECO:0000256" key="1">
    <source>
        <dbReference type="SAM" id="MobiDB-lite"/>
    </source>
</evidence>
<feature type="region of interest" description="Disordered" evidence="1">
    <location>
        <begin position="27"/>
        <end position="49"/>
    </location>
</feature>
<dbReference type="InterPro" id="IPR010823">
    <property type="entry name" value="Portal_Gp20"/>
</dbReference>
<organism evidence="2">
    <name type="scientific">uncultured Caudovirales phage</name>
    <dbReference type="NCBI Taxonomy" id="2100421"/>
    <lineage>
        <taxon>Viruses</taxon>
        <taxon>Duplodnaviria</taxon>
        <taxon>Heunggongvirae</taxon>
        <taxon>Uroviricota</taxon>
        <taxon>Caudoviricetes</taxon>
        <taxon>Peduoviridae</taxon>
        <taxon>Maltschvirus</taxon>
        <taxon>Maltschvirus maltsch</taxon>
    </lineage>
</organism>